<keyword evidence="2" id="KW-1185">Reference proteome</keyword>
<organism evidence="1 2">
    <name type="scientific">Anaeromicrobium sediminis</name>
    <dbReference type="NCBI Taxonomy" id="1478221"/>
    <lineage>
        <taxon>Bacteria</taxon>
        <taxon>Bacillati</taxon>
        <taxon>Bacillota</taxon>
        <taxon>Clostridia</taxon>
        <taxon>Peptostreptococcales</taxon>
        <taxon>Thermotaleaceae</taxon>
        <taxon>Anaeromicrobium</taxon>
    </lineage>
</organism>
<dbReference type="AlphaFoldDB" id="A0A267MGZ8"/>
<accession>A0A267MGZ8</accession>
<dbReference type="RefSeq" id="WP_095134956.1">
    <property type="nucleotide sequence ID" value="NZ_NIBG01000020.1"/>
</dbReference>
<sequence length="59" mass="6982">MDNLKVANKCACCKRQCKMHIINGDVQYCPDYINIESKKDLFTYKRKSKFTIRHELVKA</sequence>
<comment type="caution">
    <text evidence="1">The sequence shown here is derived from an EMBL/GenBank/DDBJ whole genome shotgun (WGS) entry which is preliminary data.</text>
</comment>
<dbReference type="Proteomes" id="UP000216024">
    <property type="component" value="Unassembled WGS sequence"/>
</dbReference>
<reference evidence="1 2" key="1">
    <citation type="submission" date="2017-06" db="EMBL/GenBank/DDBJ databases">
        <title>Draft genome sequence of anaerobic fermentative bacterium Anaeromicrobium sediminis DY2726D isolated from West Pacific Ocean sediments.</title>
        <authorList>
            <person name="Zeng X."/>
        </authorList>
    </citation>
    <scope>NUCLEOTIDE SEQUENCE [LARGE SCALE GENOMIC DNA]</scope>
    <source>
        <strain evidence="1 2">DY2726D</strain>
    </source>
</reference>
<gene>
    <name evidence="1" type="ORF">CCE28_17155</name>
</gene>
<dbReference type="EMBL" id="NIBG01000020">
    <property type="protein sequence ID" value="PAB58063.1"/>
    <property type="molecule type" value="Genomic_DNA"/>
</dbReference>
<evidence type="ECO:0000313" key="2">
    <source>
        <dbReference type="Proteomes" id="UP000216024"/>
    </source>
</evidence>
<name>A0A267MGZ8_9FIRM</name>
<evidence type="ECO:0000313" key="1">
    <source>
        <dbReference type="EMBL" id="PAB58063.1"/>
    </source>
</evidence>
<protein>
    <submittedName>
        <fullName evidence="1">Uncharacterized protein</fullName>
    </submittedName>
</protein>
<proteinExistence type="predicted"/>